<dbReference type="EMBL" id="JZSH01000318">
    <property type="protein sequence ID" value="KJF76460.1"/>
    <property type="molecule type" value="Genomic_DNA"/>
</dbReference>
<comment type="caution">
    <text evidence="1">The sequence shown here is derived from an EMBL/GenBank/DDBJ whole genome shotgun (WGS) entry which is preliminary data.</text>
</comment>
<protein>
    <submittedName>
        <fullName evidence="1">Uncharacterized protein</fullName>
    </submittedName>
</protein>
<gene>
    <name evidence="1" type="ORF">UA45_18525</name>
</gene>
<evidence type="ECO:0000313" key="1">
    <source>
        <dbReference type="EMBL" id="KJF76460.1"/>
    </source>
</evidence>
<proteinExistence type="predicted"/>
<accession>A0A0D8L3G9</accession>
<sequence>MTHVIQRFIQQITVLMRFNSADQLRLFAGIKIGSYVIIKTDDLIGNSADYRYNIRFIQRDPAEFIFFIPPIIN</sequence>
<name>A0A0D8L3G9_MORMO</name>
<dbReference type="AlphaFoldDB" id="A0A0D8L3G9"/>
<evidence type="ECO:0000313" key="2">
    <source>
        <dbReference type="Proteomes" id="UP000032582"/>
    </source>
</evidence>
<reference evidence="1 2" key="1">
    <citation type="submission" date="2015-02" db="EMBL/GenBank/DDBJ databases">
        <title>Whole genome shotgun sequencing of cultured foodborne pathogen.</title>
        <authorList>
            <person name="Timme R."/>
            <person name="Allard M.W."/>
            <person name="Strain E."/>
            <person name="Evans P.S."/>
            <person name="Brown E."/>
        </authorList>
    </citation>
    <scope>NUCLEOTIDE SEQUENCE [LARGE SCALE GENOMIC DNA]</scope>
    <source>
        <strain evidence="1 2">GCSL-TSO-24</strain>
    </source>
</reference>
<dbReference type="Proteomes" id="UP000032582">
    <property type="component" value="Unassembled WGS sequence"/>
</dbReference>
<organism evidence="1 2">
    <name type="scientific">Morganella morganii</name>
    <name type="common">Proteus morganii</name>
    <dbReference type="NCBI Taxonomy" id="582"/>
    <lineage>
        <taxon>Bacteria</taxon>
        <taxon>Pseudomonadati</taxon>
        <taxon>Pseudomonadota</taxon>
        <taxon>Gammaproteobacteria</taxon>
        <taxon>Enterobacterales</taxon>
        <taxon>Morganellaceae</taxon>
        <taxon>Morganella</taxon>
    </lineage>
</organism>